<keyword evidence="2" id="KW-0963">Cytoplasm</keyword>
<dbReference type="InterPro" id="IPR043519">
    <property type="entry name" value="NT_sf"/>
</dbReference>
<dbReference type="Proteomes" id="UP000516421">
    <property type="component" value="Chromosome"/>
</dbReference>
<dbReference type="GO" id="GO:0042256">
    <property type="term" value="P:cytosolic ribosome assembly"/>
    <property type="evidence" value="ECO:0007669"/>
    <property type="project" value="UniProtKB-UniRule"/>
</dbReference>
<keyword evidence="4" id="KW-1185">Reference proteome</keyword>
<comment type="similarity">
    <text evidence="1 2">Belongs to the Iojap/RsfS family.</text>
</comment>
<dbReference type="Gene3D" id="3.30.460.10">
    <property type="entry name" value="Beta Polymerase, domain 2"/>
    <property type="match status" value="1"/>
</dbReference>
<comment type="subunit">
    <text evidence="2">Interacts with ribosomal protein uL14 (rplN).</text>
</comment>
<sequence>MTASAESIKALKIAAQAAEEMQGTNLFAVDTSEAMGLIDGFLVVSAHNERLVNAIVDEVEDKLREEMSWKPARREGRAGGRWVLLDFEDIVVHVQHEEDRAFYALDRLWSEAPRIELGVEGETEFTEKVDQEADQRIITAEDEVKIED</sequence>
<evidence type="ECO:0000256" key="1">
    <source>
        <dbReference type="ARBA" id="ARBA00010574"/>
    </source>
</evidence>
<dbReference type="HAMAP" id="MF_01477">
    <property type="entry name" value="Iojap_RsfS"/>
    <property type="match status" value="1"/>
</dbReference>
<dbReference type="AlphaFoldDB" id="A0A7H2BMH3"/>
<evidence type="ECO:0000313" key="3">
    <source>
        <dbReference type="EMBL" id="QNV40869.1"/>
    </source>
</evidence>
<organism evidence="3 4">
    <name type="scientific">Rothia amarae</name>
    <dbReference type="NCBI Taxonomy" id="169480"/>
    <lineage>
        <taxon>Bacteria</taxon>
        <taxon>Bacillati</taxon>
        <taxon>Actinomycetota</taxon>
        <taxon>Actinomycetes</taxon>
        <taxon>Micrococcales</taxon>
        <taxon>Micrococcaceae</taxon>
        <taxon>Rothia</taxon>
    </lineage>
</organism>
<dbReference type="PANTHER" id="PTHR21043">
    <property type="entry name" value="IOJAP SUPERFAMILY ORTHOLOG"/>
    <property type="match status" value="1"/>
</dbReference>
<dbReference type="KEGG" id="rama:IDM48_05680"/>
<name>A0A7H2BMH3_9MICC</name>
<dbReference type="EMBL" id="CP061538">
    <property type="protein sequence ID" value="QNV40869.1"/>
    <property type="molecule type" value="Genomic_DNA"/>
</dbReference>
<dbReference type="GO" id="GO:0090071">
    <property type="term" value="P:negative regulation of ribosome biogenesis"/>
    <property type="evidence" value="ECO:0007669"/>
    <property type="project" value="UniProtKB-UniRule"/>
</dbReference>
<dbReference type="NCBIfam" id="TIGR00090">
    <property type="entry name" value="rsfS_iojap_ybeB"/>
    <property type="match status" value="1"/>
</dbReference>
<dbReference type="GO" id="GO:0017148">
    <property type="term" value="P:negative regulation of translation"/>
    <property type="evidence" value="ECO:0007669"/>
    <property type="project" value="UniProtKB-UniRule"/>
</dbReference>
<protein>
    <recommendedName>
        <fullName evidence="2">Ribosomal silencing factor RsfS</fullName>
    </recommendedName>
</protein>
<accession>A0A7H2BMH3</accession>
<comment type="subcellular location">
    <subcellularLocation>
        <location evidence="2">Cytoplasm</location>
    </subcellularLocation>
</comment>
<dbReference type="PANTHER" id="PTHR21043:SF0">
    <property type="entry name" value="MITOCHONDRIAL ASSEMBLY OF RIBOSOMAL LARGE SUBUNIT PROTEIN 1"/>
    <property type="match status" value="1"/>
</dbReference>
<keyword evidence="2" id="KW-0678">Repressor</keyword>
<dbReference type="GO" id="GO:0005737">
    <property type="term" value="C:cytoplasm"/>
    <property type="evidence" value="ECO:0007669"/>
    <property type="project" value="UniProtKB-SubCell"/>
</dbReference>
<keyword evidence="2" id="KW-0810">Translation regulation</keyword>
<dbReference type="GO" id="GO:0043023">
    <property type="term" value="F:ribosomal large subunit binding"/>
    <property type="evidence" value="ECO:0007669"/>
    <property type="project" value="TreeGrafter"/>
</dbReference>
<reference evidence="3 4" key="1">
    <citation type="submission" date="2020-09" db="EMBL/GenBank/DDBJ databases">
        <title>Investigation of environmental microbe.</title>
        <authorList>
            <person name="Ou Y."/>
            <person name="Kang Q."/>
        </authorList>
    </citation>
    <scope>NUCLEOTIDE SEQUENCE [LARGE SCALE GENOMIC DNA]</scope>
    <source>
        <strain evidence="3 4">KJZ-9</strain>
    </source>
</reference>
<comment type="function">
    <text evidence="2">Functions as a ribosomal silencing factor. Interacts with ribosomal protein uL14 (rplN), blocking formation of intersubunit bridge B8. Prevents association of the 30S and 50S ribosomal subunits and the formation of functional ribosomes, thus repressing translation.</text>
</comment>
<evidence type="ECO:0000256" key="2">
    <source>
        <dbReference type="HAMAP-Rule" id="MF_01477"/>
    </source>
</evidence>
<gene>
    <name evidence="2 3" type="primary">rsfS</name>
    <name evidence="3" type="ORF">IDM48_05680</name>
</gene>
<evidence type="ECO:0000313" key="4">
    <source>
        <dbReference type="Proteomes" id="UP000516421"/>
    </source>
</evidence>
<dbReference type="InterPro" id="IPR004394">
    <property type="entry name" value="Iojap/RsfS/C7orf30"/>
</dbReference>
<dbReference type="SUPFAM" id="SSF81301">
    <property type="entry name" value="Nucleotidyltransferase"/>
    <property type="match status" value="1"/>
</dbReference>
<proteinExistence type="inferred from homology"/>
<dbReference type="RefSeq" id="WP_068169378.1">
    <property type="nucleotide sequence ID" value="NZ_BAAAHX010000004.1"/>
</dbReference>
<dbReference type="Pfam" id="PF02410">
    <property type="entry name" value="RsfS"/>
    <property type="match status" value="1"/>
</dbReference>